<dbReference type="GO" id="GO:0046983">
    <property type="term" value="F:protein dimerization activity"/>
    <property type="evidence" value="ECO:0007669"/>
    <property type="project" value="InterPro"/>
</dbReference>
<evidence type="ECO:0000256" key="3">
    <source>
        <dbReference type="ARBA" id="ARBA00022902"/>
    </source>
</evidence>
<feature type="region of interest" description="Disordered" evidence="8">
    <location>
        <begin position="238"/>
        <end position="278"/>
    </location>
</feature>
<dbReference type="EMBL" id="AB174763">
    <property type="protein sequence ID" value="BAD91311.1"/>
    <property type="molecule type" value="mRNA"/>
</dbReference>
<dbReference type="SUPFAM" id="SSF47459">
    <property type="entry name" value="HLH, helix-loop-helix DNA-binding domain"/>
    <property type="match status" value="1"/>
</dbReference>
<dbReference type="Pfam" id="PF12533">
    <property type="entry name" value="Neuro_bHLH"/>
    <property type="match status" value="1"/>
</dbReference>
<dbReference type="GO" id="GO:0070888">
    <property type="term" value="F:E-box binding"/>
    <property type="evidence" value="ECO:0007669"/>
    <property type="project" value="TreeGrafter"/>
</dbReference>
<keyword evidence="6" id="KW-0804">Transcription</keyword>
<keyword evidence="3" id="KW-0524">Neurogenesis</keyword>
<keyword evidence="4" id="KW-0805">Transcription regulation</keyword>
<proteinExistence type="evidence at transcript level"/>
<feature type="compositionally biased region" description="Basic residues" evidence="8">
    <location>
        <begin position="54"/>
        <end position="69"/>
    </location>
</feature>
<feature type="region of interest" description="Disordered" evidence="8">
    <location>
        <begin position="1"/>
        <end position="69"/>
    </location>
</feature>
<feature type="domain" description="BHLH" evidence="9">
    <location>
        <begin position="74"/>
        <end position="126"/>
    </location>
</feature>
<evidence type="ECO:0000256" key="4">
    <source>
        <dbReference type="ARBA" id="ARBA00023015"/>
    </source>
</evidence>
<dbReference type="GO" id="GO:0061564">
    <property type="term" value="P:axon development"/>
    <property type="evidence" value="ECO:0007669"/>
    <property type="project" value="TreeGrafter"/>
</dbReference>
<gene>
    <name evidence="10" type="primary">hpneurod</name>
</gene>
<dbReference type="GO" id="GO:0000981">
    <property type="term" value="F:DNA-binding transcription factor activity, RNA polymerase II-specific"/>
    <property type="evidence" value="ECO:0007669"/>
    <property type="project" value="TreeGrafter"/>
</dbReference>
<keyword evidence="1" id="KW-0217">Developmental protein</keyword>
<keyword evidence="2" id="KW-0221">Differentiation</keyword>
<accession>Q59JG1</accession>
<dbReference type="Gene3D" id="4.10.280.10">
    <property type="entry name" value="Helix-loop-helix DNA-binding domain"/>
    <property type="match status" value="1"/>
</dbReference>
<evidence type="ECO:0000256" key="8">
    <source>
        <dbReference type="SAM" id="MobiDB-lite"/>
    </source>
</evidence>
<evidence type="ECO:0000256" key="5">
    <source>
        <dbReference type="ARBA" id="ARBA00023125"/>
    </source>
</evidence>
<dbReference type="PROSITE" id="PS50888">
    <property type="entry name" value="BHLH"/>
    <property type="match status" value="1"/>
</dbReference>
<dbReference type="GO" id="GO:0045944">
    <property type="term" value="P:positive regulation of transcription by RNA polymerase II"/>
    <property type="evidence" value="ECO:0007669"/>
    <property type="project" value="TreeGrafter"/>
</dbReference>
<feature type="compositionally biased region" description="Acidic residues" evidence="8">
    <location>
        <begin position="10"/>
        <end position="19"/>
    </location>
</feature>
<evidence type="ECO:0000256" key="7">
    <source>
        <dbReference type="ARBA" id="ARBA00023242"/>
    </source>
</evidence>
<name>Q59JG1_HEMPU</name>
<keyword evidence="5" id="KW-0238">DNA-binding</keyword>
<dbReference type="PANTHER" id="PTHR19290:SF134">
    <property type="entry name" value="NEUROGENIC DIFFERENTIATION FACTOR 1"/>
    <property type="match status" value="1"/>
</dbReference>
<dbReference type="GO" id="GO:0007423">
    <property type="term" value="P:sensory organ development"/>
    <property type="evidence" value="ECO:0007669"/>
    <property type="project" value="TreeGrafter"/>
</dbReference>
<sequence>MLEFTPGTESGDEADIEGALEEKPSTVQPTTKGGKKGRKNAKANVGENGEKPPPKKRGPKKKKMTKARVQKFKVRRVKANTRERNRMHGLNDALDLLRKVVPCYSSTQKLSKIETLRLAKNYIHALADILRTGVVPDNISFAQTLSRGLSQPTTNLVAGAMQLNPRTLLPDDQTSPYSAWPSSAPMNGMTDSYGYDLSNTSSHHRLGENMTSTGISNGGPSSIHQLYLPSDGYCSSPPDLYHRQYDPSSATAPTSSPSSTFSCQFQQTSPPPPSCLTSSAEKFSQRTLAFPHHDSLAFPTGNPVYTPYSDISVGVNDVTSTSSLYSNTVRATPDTVVLMQRWRTKVTGIWVLLGVVDKIYTAVNTGLTPVLLPTPHRRTKTPNWMGLIMNLMNVFRDIVLYSRQTSVKRFFIFPNQNVELL</sequence>
<dbReference type="Pfam" id="PF00010">
    <property type="entry name" value="HLH"/>
    <property type="match status" value="1"/>
</dbReference>
<evidence type="ECO:0000256" key="2">
    <source>
        <dbReference type="ARBA" id="ARBA00022782"/>
    </source>
</evidence>
<evidence type="ECO:0000313" key="10">
    <source>
        <dbReference type="EMBL" id="BAD91311.1"/>
    </source>
</evidence>
<evidence type="ECO:0000256" key="1">
    <source>
        <dbReference type="ARBA" id="ARBA00022473"/>
    </source>
</evidence>
<evidence type="ECO:0000256" key="6">
    <source>
        <dbReference type="ARBA" id="ARBA00023163"/>
    </source>
</evidence>
<organism evidence="10">
    <name type="scientific">Hemicentrotus pulcherrimus</name>
    <name type="common">Sea urchin</name>
    <name type="synonym">Strongylocentrotus pulcherrimus</name>
    <dbReference type="NCBI Taxonomy" id="7650"/>
    <lineage>
        <taxon>Eukaryota</taxon>
        <taxon>Metazoa</taxon>
        <taxon>Echinodermata</taxon>
        <taxon>Eleutherozoa</taxon>
        <taxon>Echinozoa</taxon>
        <taxon>Echinoidea</taxon>
        <taxon>Euechinoidea</taxon>
        <taxon>Echinacea</taxon>
        <taxon>Camarodonta</taxon>
        <taxon>Echinidea</taxon>
        <taxon>Strongylocentrotidae</taxon>
        <taxon>Hemicentrotus</taxon>
    </lineage>
</organism>
<dbReference type="InterPro" id="IPR050359">
    <property type="entry name" value="bHLH_transcription_factors"/>
</dbReference>
<dbReference type="AlphaFoldDB" id="Q59JG1"/>
<dbReference type="InterPro" id="IPR011598">
    <property type="entry name" value="bHLH_dom"/>
</dbReference>
<keyword evidence="7" id="KW-0539">Nucleus</keyword>
<evidence type="ECO:0000259" key="9">
    <source>
        <dbReference type="PROSITE" id="PS50888"/>
    </source>
</evidence>
<dbReference type="InterPro" id="IPR022575">
    <property type="entry name" value="NeuroD_DUF"/>
</dbReference>
<reference evidence="10" key="1">
    <citation type="submission" date="2004-03" db="EMBL/GenBank/DDBJ databases">
        <title>Hemicentrotus pulcherrimus NeuroD.</title>
        <authorList>
            <person name="Yasuda H."/>
            <person name="Katow H."/>
        </authorList>
    </citation>
    <scope>NUCLEOTIDE SEQUENCE</scope>
</reference>
<dbReference type="SMART" id="SM00353">
    <property type="entry name" value="HLH"/>
    <property type="match status" value="1"/>
</dbReference>
<dbReference type="InterPro" id="IPR036638">
    <property type="entry name" value="HLH_DNA-bd_sf"/>
</dbReference>
<dbReference type="PANTHER" id="PTHR19290">
    <property type="entry name" value="BASIC HELIX-LOOP-HELIX PROTEIN NEUROGENIN-RELATED"/>
    <property type="match status" value="1"/>
</dbReference>
<feature type="compositionally biased region" description="Low complexity" evidence="8">
    <location>
        <begin position="247"/>
        <end position="268"/>
    </location>
</feature>
<protein>
    <submittedName>
        <fullName evidence="10">Transcription factor HpNeuroD</fullName>
    </submittedName>
</protein>
<dbReference type="FunFam" id="4.10.280.10:FF:000006">
    <property type="entry name" value="Neurogenic differentiation factor"/>
    <property type="match status" value="1"/>
</dbReference>
<dbReference type="GO" id="GO:0005634">
    <property type="term" value="C:nucleus"/>
    <property type="evidence" value="ECO:0007669"/>
    <property type="project" value="TreeGrafter"/>
</dbReference>